<name>A0A6G1FY79_9PEZI</name>
<dbReference type="Pfam" id="PF04227">
    <property type="entry name" value="Indigoidine_A"/>
    <property type="match status" value="1"/>
</dbReference>
<feature type="domain" description="Carbohydrate kinase PfkB" evidence="9">
    <location>
        <begin position="745"/>
        <end position="795"/>
    </location>
</feature>
<dbReference type="InterPro" id="IPR022830">
    <property type="entry name" value="Indigdn_synthA-like"/>
</dbReference>
<dbReference type="SUPFAM" id="SSF110581">
    <property type="entry name" value="Indigoidine synthase A-like"/>
    <property type="match status" value="1"/>
</dbReference>
<dbReference type="InterPro" id="IPR029056">
    <property type="entry name" value="Ribokinase-like"/>
</dbReference>
<organism evidence="10">
    <name type="scientific">Eremomyces bilateralis CBS 781.70</name>
    <dbReference type="NCBI Taxonomy" id="1392243"/>
    <lineage>
        <taxon>Eukaryota</taxon>
        <taxon>Fungi</taxon>
        <taxon>Dikarya</taxon>
        <taxon>Ascomycota</taxon>
        <taxon>Pezizomycotina</taxon>
        <taxon>Dothideomycetes</taxon>
        <taxon>Dothideomycetes incertae sedis</taxon>
        <taxon>Eremomycetales</taxon>
        <taxon>Eremomycetaceae</taxon>
        <taxon>Eremomyces</taxon>
    </lineage>
</organism>
<feature type="region of interest" description="Disordered" evidence="8">
    <location>
        <begin position="366"/>
        <end position="388"/>
    </location>
</feature>
<evidence type="ECO:0000256" key="6">
    <source>
        <dbReference type="ARBA" id="ARBA00023239"/>
    </source>
</evidence>
<dbReference type="GeneID" id="54420394"/>
<keyword evidence="3" id="KW-0418">Kinase</keyword>
<reference evidence="12" key="2">
    <citation type="submission" date="2020-04" db="EMBL/GenBank/DDBJ databases">
        <authorList>
            <consortium name="NCBI Genome Project"/>
        </authorList>
    </citation>
    <scope>NUCLEOTIDE SEQUENCE</scope>
    <source>
        <strain evidence="12">CBS 781.70</strain>
    </source>
</reference>
<reference evidence="10 12" key="1">
    <citation type="submission" date="2020-01" db="EMBL/GenBank/DDBJ databases">
        <authorList>
            <consortium name="DOE Joint Genome Institute"/>
            <person name="Haridas S."/>
            <person name="Albert R."/>
            <person name="Binder M."/>
            <person name="Bloem J."/>
            <person name="Labutti K."/>
            <person name="Salamov A."/>
            <person name="Andreopoulos B."/>
            <person name="Baker S.E."/>
            <person name="Barry K."/>
            <person name="Bills G."/>
            <person name="Bluhm B.H."/>
            <person name="Cannon C."/>
            <person name="Castanera R."/>
            <person name="Culley D.E."/>
            <person name="Daum C."/>
            <person name="Ezra D."/>
            <person name="Gonzalez J.B."/>
            <person name="Henrissat B."/>
            <person name="Kuo A."/>
            <person name="Liang C."/>
            <person name="Lipzen A."/>
            <person name="Lutzoni F."/>
            <person name="Magnuson J."/>
            <person name="Mondo S."/>
            <person name="Nolan M."/>
            <person name="Ohm R."/>
            <person name="Pangilinan J."/>
            <person name="Park H.-J."/>
            <person name="Ramirez L."/>
            <person name="Alfaro M."/>
            <person name="Sun H."/>
            <person name="Tritt A."/>
            <person name="Yoshinaga Y."/>
            <person name="Zwiers L.-H."/>
            <person name="Turgeon B.G."/>
            <person name="Goodwin S.B."/>
            <person name="Spatafora J.W."/>
            <person name="Crous P.W."/>
            <person name="Grigoriev I.V."/>
        </authorList>
    </citation>
    <scope>NUCLEOTIDE SEQUENCE</scope>
    <source>
        <strain evidence="10 12">CBS 781.70</strain>
    </source>
</reference>
<reference evidence="12" key="3">
    <citation type="submission" date="2025-04" db="UniProtKB">
        <authorList>
            <consortium name="RefSeq"/>
        </authorList>
    </citation>
    <scope>IDENTIFICATION</scope>
    <source>
        <strain evidence="12">CBS 781.70</strain>
    </source>
</reference>
<dbReference type="GO" id="GO:0004730">
    <property type="term" value="F:pseudouridylate synthase activity"/>
    <property type="evidence" value="ECO:0007669"/>
    <property type="project" value="InterPro"/>
</dbReference>
<keyword evidence="6" id="KW-0456">Lyase</keyword>
<dbReference type="Proteomes" id="UP000504638">
    <property type="component" value="Unplaced"/>
</dbReference>
<dbReference type="GO" id="GO:0016301">
    <property type="term" value="F:kinase activity"/>
    <property type="evidence" value="ECO:0007669"/>
    <property type="project" value="UniProtKB-KW"/>
</dbReference>
<keyword evidence="1" id="KW-0808">Transferase</keyword>
<feature type="domain" description="Carbohydrate kinase PfkB" evidence="9">
    <location>
        <begin position="425"/>
        <end position="571"/>
    </location>
</feature>
<dbReference type="PROSITE" id="PS00584">
    <property type="entry name" value="PFKB_KINASES_2"/>
    <property type="match status" value="1"/>
</dbReference>
<sequence length="800" mass="84848">MWSHSRHLFHKRCLVQRPLVRRLTTNNAFFQISDEVRNAVKSDQPVVALESTIYTHGYPFPENVALAEELESVVRDNGCVPATIGIVDGVAKVGMTAGDINILGSSVGDPRTLKLSRRDLSYACGMRLVNKSFHGGTTIASTMILAHMAGIKVFATGGLGGVHRGAENSMDISADLTELGRTPVAVVSSGSKSFLDIPRTLEYLETEGATVATFADGRAGPVEFPAFWSRDSGVKSPLTIYSETEAAAIIYAQSCLGLKSGLLFANPIPETSAIPKSQMDRIIEKAIEEANAAHASGKDNTPFILSKIRELSGGASLPANRALIVSNVKRGSIVARELAQLERSGGISTSSVTLPSAAIPKLPSSTIEPVTQTSRSDHRISPEPKPAPPRDILVAGALAIDYSCDYAPFNIPKDGETDISPHLRTSNPARISQSLGGVAHNIAYAAHLLGSSVRLCSAVGDDLPGRMAEDHLRRENMDCALNVHPGARSAQYMAVNDANKDLYVAMADMAILETGSQSYNEASKEFKEKWLPKLDATRPKWLILDGNWPAPMLHHWLSAGSSKGAKIAFEPVSVAKAVRLITALTKPPAKSASPSNSESPLLPFLPNPSLHLITPNASELHALHSAATSSGLFEDAQWFSVLDSFNLPSVGSQARLGRALGQAAEGLISEGIPQMSIQMLPVCETILTTLGPRGVLLATTIPEGDRRLDDEGFAKYIVGRVQNGHGTGVGGVYMRHFAPSEVLGPEDQVSVNAAGDTFTGAVVAGLVGGKSIEDAIYLGSQAAALTLRHVGGVGDLKTLR</sequence>
<dbReference type="HAMAP" id="MF_01876">
    <property type="entry name" value="PsiMP_glycosidase"/>
    <property type="match status" value="1"/>
</dbReference>
<evidence type="ECO:0000256" key="2">
    <source>
        <dbReference type="ARBA" id="ARBA00022723"/>
    </source>
</evidence>
<dbReference type="Pfam" id="PF00294">
    <property type="entry name" value="PfkB"/>
    <property type="match status" value="2"/>
</dbReference>
<evidence type="ECO:0000313" key="12">
    <source>
        <dbReference type="RefSeq" id="XP_033532428.1"/>
    </source>
</evidence>
<dbReference type="RefSeq" id="XP_033532428.1">
    <property type="nucleotide sequence ID" value="XM_033679824.1"/>
</dbReference>
<gene>
    <name evidence="10 12" type="ORF">P152DRAFT_460088</name>
</gene>
<evidence type="ECO:0000256" key="3">
    <source>
        <dbReference type="ARBA" id="ARBA00022777"/>
    </source>
</evidence>
<keyword evidence="11" id="KW-1185">Reference proteome</keyword>
<evidence type="ECO:0000256" key="8">
    <source>
        <dbReference type="SAM" id="MobiDB-lite"/>
    </source>
</evidence>
<dbReference type="SUPFAM" id="SSF53613">
    <property type="entry name" value="Ribokinase-like"/>
    <property type="match status" value="1"/>
</dbReference>
<dbReference type="GO" id="GO:0016798">
    <property type="term" value="F:hydrolase activity, acting on glycosyl bonds"/>
    <property type="evidence" value="ECO:0007669"/>
    <property type="project" value="UniProtKB-KW"/>
</dbReference>
<evidence type="ECO:0000256" key="5">
    <source>
        <dbReference type="ARBA" id="ARBA00023211"/>
    </source>
</evidence>
<dbReference type="InterPro" id="IPR007342">
    <property type="entry name" value="PsuG"/>
</dbReference>
<dbReference type="Gene3D" id="3.40.1190.20">
    <property type="match status" value="1"/>
</dbReference>
<accession>A0A6G1FY79</accession>
<dbReference type="InterPro" id="IPR002173">
    <property type="entry name" value="Carboh/pur_kinase_PfkB_CS"/>
</dbReference>
<dbReference type="AlphaFoldDB" id="A0A6G1FY79"/>
<protein>
    <submittedName>
        <fullName evidence="10 12">IdgA domain-containing protein</fullName>
    </submittedName>
</protein>
<dbReference type="Gene3D" id="3.40.1790.10">
    <property type="entry name" value="Indigoidine synthase domain"/>
    <property type="match status" value="1"/>
</dbReference>
<keyword evidence="7" id="KW-0326">Glycosidase</keyword>
<evidence type="ECO:0000259" key="9">
    <source>
        <dbReference type="Pfam" id="PF00294"/>
    </source>
</evidence>
<dbReference type="OrthoDB" id="198885at2759"/>
<evidence type="ECO:0000256" key="4">
    <source>
        <dbReference type="ARBA" id="ARBA00022801"/>
    </source>
</evidence>
<keyword evidence="4" id="KW-0378">Hydrolase</keyword>
<keyword evidence="5" id="KW-0464">Manganese</keyword>
<dbReference type="GO" id="GO:0046872">
    <property type="term" value="F:metal ion binding"/>
    <property type="evidence" value="ECO:0007669"/>
    <property type="project" value="UniProtKB-KW"/>
</dbReference>
<dbReference type="PANTHER" id="PTHR42909">
    <property type="entry name" value="ZGC:136858"/>
    <property type="match status" value="1"/>
</dbReference>
<dbReference type="CDD" id="cd01941">
    <property type="entry name" value="YeiC_kinase_like"/>
    <property type="match status" value="1"/>
</dbReference>
<evidence type="ECO:0000313" key="11">
    <source>
        <dbReference type="Proteomes" id="UP000504638"/>
    </source>
</evidence>
<evidence type="ECO:0000313" key="10">
    <source>
        <dbReference type="EMBL" id="KAF1810797.1"/>
    </source>
</evidence>
<dbReference type="PANTHER" id="PTHR42909:SF1">
    <property type="entry name" value="CARBOHYDRATE KINASE PFKB DOMAIN-CONTAINING PROTEIN"/>
    <property type="match status" value="1"/>
</dbReference>
<keyword evidence="2" id="KW-0479">Metal-binding</keyword>
<dbReference type="GO" id="GO:0005737">
    <property type="term" value="C:cytoplasm"/>
    <property type="evidence" value="ECO:0007669"/>
    <property type="project" value="TreeGrafter"/>
</dbReference>
<dbReference type="InterPro" id="IPR011611">
    <property type="entry name" value="PfkB_dom"/>
</dbReference>
<evidence type="ECO:0000256" key="1">
    <source>
        <dbReference type="ARBA" id="ARBA00022679"/>
    </source>
</evidence>
<dbReference type="EMBL" id="ML975164">
    <property type="protein sequence ID" value="KAF1810797.1"/>
    <property type="molecule type" value="Genomic_DNA"/>
</dbReference>
<evidence type="ECO:0000256" key="7">
    <source>
        <dbReference type="ARBA" id="ARBA00023295"/>
    </source>
</evidence>
<proteinExistence type="inferred from homology"/>